<keyword evidence="12" id="KW-1185">Reference proteome</keyword>
<dbReference type="Pfam" id="PF03900">
    <property type="entry name" value="Porphobil_deamC"/>
    <property type="match status" value="1"/>
</dbReference>
<gene>
    <name evidence="8 11" type="primary">hemC</name>
    <name evidence="11" type="ORF">ABFZ84_04955</name>
</gene>
<dbReference type="InterPro" id="IPR000860">
    <property type="entry name" value="HemC"/>
</dbReference>
<dbReference type="SUPFAM" id="SSF53850">
    <property type="entry name" value="Periplasmic binding protein-like II"/>
    <property type="match status" value="1"/>
</dbReference>
<evidence type="ECO:0000256" key="1">
    <source>
        <dbReference type="ARBA" id="ARBA00002869"/>
    </source>
</evidence>
<feature type="modified residue" description="S-(dipyrrolylmethanemethyl)cysteine" evidence="8">
    <location>
        <position position="249"/>
    </location>
</feature>
<name>A0ABV3Z278_9PROT</name>
<comment type="cofactor">
    <cofactor evidence="8">
        <name>dipyrromethane</name>
        <dbReference type="ChEBI" id="CHEBI:60342"/>
    </cofactor>
    <text evidence="8">Binds 1 dipyrromethane group covalently.</text>
</comment>
<evidence type="ECO:0000259" key="9">
    <source>
        <dbReference type="Pfam" id="PF01379"/>
    </source>
</evidence>
<keyword evidence="6 8" id="KW-0627">Porphyrin biosynthesis</keyword>
<dbReference type="EMBL" id="JBEHZE010000001">
    <property type="protein sequence ID" value="MEX6632891.1"/>
    <property type="molecule type" value="Genomic_DNA"/>
</dbReference>
<dbReference type="InterPro" id="IPR036803">
    <property type="entry name" value="Porphobilinogen_deaminase_C_sf"/>
</dbReference>
<dbReference type="PRINTS" id="PR00151">
    <property type="entry name" value="PORPHBDMNASE"/>
</dbReference>
<feature type="domain" description="Porphobilinogen deaminase C-terminal" evidence="10">
    <location>
        <begin position="234"/>
        <end position="307"/>
    </location>
</feature>
<evidence type="ECO:0000256" key="4">
    <source>
        <dbReference type="ARBA" id="ARBA00011245"/>
    </source>
</evidence>
<accession>A0ABV3Z278</accession>
<evidence type="ECO:0000256" key="5">
    <source>
        <dbReference type="ARBA" id="ARBA00022679"/>
    </source>
</evidence>
<evidence type="ECO:0000256" key="8">
    <source>
        <dbReference type="HAMAP-Rule" id="MF_00260"/>
    </source>
</evidence>
<evidence type="ECO:0000313" key="12">
    <source>
        <dbReference type="Proteomes" id="UP001560685"/>
    </source>
</evidence>
<reference evidence="11 12" key="1">
    <citation type="submission" date="2024-05" db="EMBL/GenBank/DDBJ databases">
        <title>Three bacterial strains, DH-69, EH-24, and ECK-19 isolated from coastal sediments.</title>
        <authorList>
            <person name="Ye Y.-Q."/>
            <person name="Du Z.-J."/>
        </authorList>
    </citation>
    <scope>NUCLEOTIDE SEQUENCE [LARGE SCALE GENOMIC DNA]</scope>
    <source>
        <strain evidence="11 12">ECK-19</strain>
    </source>
</reference>
<comment type="miscellaneous">
    <text evidence="8">The porphobilinogen subunits are added to the dipyrromethane group.</text>
</comment>
<dbReference type="Gene3D" id="3.30.160.40">
    <property type="entry name" value="Porphobilinogen deaminase, C-terminal domain"/>
    <property type="match status" value="1"/>
</dbReference>
<dbReference type="InterPro" id="IPR022417">
    <property type="entry name" value="Porphobilin_deaminase_N"/>
</dbReference>
<dbReference type="InterPro" id="IPR022419">
    <property type="entry name" value="Porphobilin_deaminase_cofac_BS"/>
</dbReference>
<dbReference type="HAMAP" id="MF_00260">
    <property type="entry name" value="Porphobil_deam"/>
    <property type="match status" value="1"/>
</dbReference>
<keyword evidence="5 8" id="KW-0808">Transferase</keyword>
<evidence type="ECO:0000256" key="3">
    <source>
        <dbReference type="ARBA" id="ARBA00005638"/>
    </source>
</evidence>
<dbReference type="Gene3D" id="3.40.190.10">
    <property type="entry name" value="Periplasmic binding protein-like II"/>
    <property type="match status" value="2"/>
</dbReference>
<comment type="pathway">
    <text evidence="2">Porphyrin-containing compound metabolism; protoporphyrin-IX biosynthesis; coproporphyrinogen-III from 5-aminolevulinate: step 2/4.</text>
</comment>
<dbReference type="GO" id="GO:0004418">
    <property type="term" value="F:hydroxymethylbilane synthase activity"/>
    <property type="evidence" value="ECO:0007669"/>
    <property type="project" value="UniProtKB-EC"/>
</dbReference>
<dbReference type="Pfam" id="PF01379">
    <property type="entry name" value="Porphobil_deam"/>
    <property type="match status" value="1"/>
</dbReference>
<dbReference type="NCBIfam" id="TIGR00212">
    <property type="entry name" value="hemC"/>
    <property type="match status" value="1"/>
</dbReference>
<dbReference type="EC" id="2.5.1.61" evidence="8"/>
<comment type="function">
    <text evidence="1 8">Tetrapolymerization of the monopyrrole PBG into the hydroxymethylbilane pre-uroporphyrinogen in several discrete steps.</text>
</comment>
<evidence type="ECO:0000256" key="7">
    <source>
        <dbReference type="ARBA" id="ARBA00048169"/>
    </source>
</evidence>
<sequence>MSEKNAFAVATRRSPLALAQARMVQRMIAKAIGHDPNTANNDAPIRDFVSSGDQNLTGSLAEIGGKGLFTKEIEDALLSGEARFAVHSMKDMPAESPPGLITAAIPQREDPRDVFISPNSKTPWTLAEGAAIGTASVRRLAQTLSRRPDLKPVTLRGNVGTRLKKLERGEADATFLALAGLRRLGLEQHATYILPPEEMLPAVGQGALCVQTREDDEEARAIAAKFNCAETEGCVAVERAFLAGLDGSCRTPIAGLAVIENGEVWFRGELLSLDGETQFKIERKFPYTANNIKQAVETGAAAAIEIRERAGVNFFAVLTNEGSRG</sequence>
<dbReference type="PANTHER" id="PTHR11557">
    <property type="entry name" value="PORPHOBILINOGEN DEAMINASE"/>
    <property type="match status" value="1"/>
</dbReference>
<protein>
    <recommendedName>
        <fullName evidence="8">Porphobilinogen deaminase</fullName>
        <shortName evidence="8">PBG</shortName>
        <ecNumber evidence="8">2.5.1.61</ecNumber>
    </recommendedName>
    <alternativeName>
        <fullName evidence="8">Hydroxymethylbilane synthase</fullName>
        <shortName evidence="8">HMBS</shortName>
    </alternativeName>
    <alternativeName>
        <fullName evidence="8">Pre-uroporphyrinogen synthase</fullName>
    </alternativeName>
</protein>
<evidence type="ECO:0000259" key="10">
    <source>
        <dbReference type="Pfam" id="PF03900"/>
    </source>
</evidence>
<dbReference type="InterPro" id="IPR022418">
    <property type="entry name" value="Porphobilinogen_deaminase_C"/>
</dbReference>
<dbReference type="PIRSF" id="PIRSF001438">
    <property type="entry name" value="4pyrrol_synth_OHMeBilane_synth"/>
    <property type="match status" value="1"/>
</dbReference>
<evidence type="ECO:0000256" key="2">
    <source>
        <dbReference type="ARBA" id="ARBA00004735"/>
    </source>
</evidence>
<dbReference type="SUPFAM" id="SSF54782">
    <property type="entry name" value="Porphobilinogen deaminase (hydroxymethylbilane synthase), C-terminal domain"/>
    <property type="match status" value="1"/>
</dbReference>
<organism evidence="11 12">
    <name type="scientific">Hyphococcus lacteus</name>
    <dbReference type="NCBI Taxonomy" id="3143536"/>
    <lineage>
        <taxon>Bacteria</taxon>
        <taxon>Pseudomonadati</taxon>
        <taxon>Pseudomonadota</taxon>
        <taxon>Alphaproteobacteria</taxon>
        <taxon>Parvularculales</taxon>
        <taxon>Parvularculaceae</taxon>
        <taxon>Hyphococcus</taxon>
    </lineage>
</organism>
<dbReference type="Proteomes" id="UP001560685">
    <property type="component" value="Unassembled WGS sequence"/>
</dbReference>
<comment type="subunit">
    <text evidence="4 8">Monomer.</text>
</comment>
<comment type="caution">
    <text evidence="11">The sequence shown here is derived from an EMBL/GenBank/DDBJ whole genome shotgun (WGS) entry which is preliminary data.</text>
</comment>
<dbReference type="PANTHER" id="PTHR11557:SF0">
    <property type="entry name" value="PORPHOBILINOGEN DEAMINASE"/>
    <property type="match status" value="1"/>
</dbReference>
<dbReference type="PROSITE" id="PS00533">
    <property type="entry name" value="PORPHOBILINOGEN_DEAM"/>
    <property type="match status" value="1"/>
</dbReference>
<comment type="catalytic activity">
    <reaction evidence="7 8">
        <text>4 porphobilinogen + H2O = hydroxymethylbilane + 4 NH4(+)</text>
        <dbReference type="Rhea" id="RHEA:13185"/>
        <dbReference type="ChEBI" id="CHEBI:15377"/>
        <dbReference type="ChEBI" id="CHEBI:28938"/>
        <dbReference type="ChEBI" id="CHEBI:57845"/>
        <dbReference type="ChEBI" id="CHEBI:58126"/>
        <dbReference type="EC" id="2.5.1.61"/>
    </reaction>
</comment>
<dbReference type="RefSeq" id="WP_369312826.1">
    <property type="nucleotide sequence ID" value="NZ_JBEHZE010000001.1"/>
</dbReference>
<feature type="domain" description="Porphobilinogen deaminase N-terminal" evidence="9">
    <location>
        <begin position="8"/>
        <end position="220"/>
    </location>
</feature>
<proteinExistence type="inferred from homology"/>
<evidence type="ECO:0000313" key="11">
    <source>
        <dbReference type="EMBL" id="MEX6632891.1"/>
    </source>
</evidence>
<evidence type="ECO:0000256" key="6">
    <source>
        <dbReference type="ARBA" id="ARBA00023244"/>
    </source>
</evidence>
<comment type="similarity">
    <text evidence="3 8">Belongs to the HMBS family.</text>
</comment>